<dbReference type="GeneID" id="103509231"/>
<proteinExistence type="predicted"/>
<dbReference type="AlphaFoldDB" id="A0A1S3D182"/>
<gene>
    <name evidence="3" type="primary">LOC103509231</name>
</gene>
<dbReference type="KEGG" id="dci:103509231"/>
<dbReference type="OMA" id="WNLTRAR"/>
<organism evidence="2 3">
    <name type="scientific">Diaphorina citri</name>
    <name type="common">Asian citrus psyllid</name>
    <dbReference type="NCBI Taxonomy" id="121845"/>
    <lineage>
        <taxon>Eukaryota</taxon>
        <taxon>Metazoa</taxon>
        <taxon>Ecdysozoa</taxon>
        <taxon>Arthropoda</taxon>
        <taxon>Hexapoda</taxon>
        <taxon>Insecta</taxon>
        <taxon>Pterygota</taxon>
        <taxon>Neoptera</taxon>
        <taxon>Paraneoptera</taxon>
        <taxon>Hemiptera</taxon>
        <taxon>Sternorrhyncha</taxon>
        <taxon>Psylloidea</taxon>
        <taxon>Psyllidae</taxon>
        <taxon>Diaphorininae</taxon>
        <taxon>Diaphorina</taxon>
    </lineage>
</organism>
<accession>A0A1S3D182</accession>
<evidence type="ECO:0000313" key="3">
    <source>
        <dbReference type="RefSeq" id="XP_008472051.1"/>
    </source>
</evidence>
<dbReference type="RefSeq" id="XP_008472051.1">
    <property type="nucleotide sequence ID" value="XM_008473829.3"/>
</dbReference>
<sequence>MLRAMEIDQEVLRLWMSRKAIDDMIDENEVENAAPKPPVSPDGEFSGDVFANKEFSGESSEDSGYELEDLEPELEETSIVVNGGDLKDFPAQYYIPAIRKHEFPVVGIYVDPRIVCGFRYKVRPIQDEEFQKEKLLFNGRALELQSIGRGYSRRLTFQPDEGTINDNPNYFWADSRPNGFAFEISVISSGDMFMIQDANHMIIGTLQVVQIQNPQEEITHQVLDDGEVEKTIRVRTFCKVEYFQDNNVGHALVPVSGVAIVSRPRGKSATVLRVTNASIGYPARRGYTLVPGVDNKYRTVTVSGAAIGDAPTTYTVTGLEPFEMPVIGTYVDPRIVPGFEYRVCPAGNRRRHLFNGDALRLVSIGMGYAKRLTFAPSPNCLNNNSNYFWSDSYPDGLGFEPRALHVGMKFNIYAGDQRLGYANVYRADVSQMEEKQELIENLDGIPGTSIVKHIHVDVICNWLSHSGTFYLLSKLSINVGL</sequence>
<keyword evidence="2" id="KW-1185">Reference proteome</keyword>
<dbReference type="STRING" id="121845.A0A1S3D182"/>
<evidence type="ECO:0000256" key="1">
    <source>
        <dbReference type="SAM" id="MobiDB-lite"/>
    </source>
</evidence>
<feature type="region of interest" description="Disordered" evidence="1">
    <location>
        <begin position="28"/>
        <end position="47"/>
    </location>
</feature>
<dbReference type="PaxDb" id="121845-A0A1S3D182"/>
<reference evidence="3" key="1">
    <citation type="submission" date="2025-08" db="UniProtKB">
        <authorList>
            <consortium name="RefSeq"/>
        </authorList>
    </citation>
    <scope>IDENTIFICATION</scope>
</reference>
<dbReference type="Proteomes" id="UP000079169">
    <property type="component" value="Unplaced"/>
</dbReference>
<name>A0A1S3D182_DIACI</name>
<evidence type="ECO:0000313" key="2">
    <source>
        <dbReference type="Proteomes" id="UP000079169"/>
    </source>
</evidence>
<protein>
    <submittedName>
        <fullName evidence="3">Uncharacterized protein LOC103509231</fullName>
    </submittedName>
</protein>